<name>A0ABW9YKJ7_9GAMM</name>
<accession>A0ABW9YKJ7</accession>
<sequence length="64" mass="8024">MENLCQYFMMLSENTRREWIHTLFNTYGYNNTRYWKLLGYTSQKEFKQELARMNRESKQGKRFI</sequence>
<gene>
    <name evidence="1" type="ORF">EIZ48_15455</name>
</gene>
<dbReference type="RefSeq" id="WP_160653158.1">
    <property type="nucleotide sequence ID" value="NZ_RSEJ01000016.1"/>
</dbReference>
<organism evidence="1 2">
    <name type="scientific">Photobacterium alginatilyticum</name>
    <dbReference type="NCBI Taxonomy" id="1775171"/>
    <lineage>
        <taxon>Bacteria</taxon>
        <taxon>Pseudomonadati</taxon>
        <taxon>Pseudomonadota</taxon>
        <taxon>Gammaproteobacteria</taxon>
        <taxon>Vibrionales</taxon>
        <taxon>Vibrionaceae</taxon>
        <taxon>Photobacterium</taxon>
    </lineage>
</organism>
<reference evidence="1 2" key="1">
    <citation type="journal article" date="2017" name="Int. J. Syst. Evol. Microbiol.">
        <title>Photobacterium alginatilyticum sp. nov., a marine bacterium isolated from bottom seawater.</title>
        <authorList>
            <person name="Wang X."/>
            <person name="Wang Y."/>
            <person name="Yang X."/>
            <person name="Sun H."/>
            <person name="Li B."/>
            <person name="Zhang X.H."/>
        </authorList>
    </citation>
    <scope>NUCLEOTIDE SEQUENCE [LARGE SCALE GENOMIC DNA]</scope>
    <source>
        <strain evidence="1 2">P03D4</strain>
    </source>
</reference>
<keyword evidence="2" id="KW-1185">Reference proteome</keyword>
<protein>
    <submittedName>
        <fullName evidence="1">Uncharacterized protein</fullName>
    </submittedName>
</protein>
<dbReference type="Proteomes" id="UP000738517">
    <property type="component" value="Unassembled WGS sequence"/>
</dbReference>
<proteinExistence type="predicted"/>
<evidence type="ECO:0000313" key="1">
    <source>
        <dbReference type="EMBL" id="NBI53950.1"/>
    </source>
</evidence>
<dbReference type="EMBL" id="RSEJ01000016">
    <property type="protein sequence ID" value="NBI53950.1"/>
    <property type="molecule type" value="Genomic_DNA"/>
</dbReference>
<evidence type="ECO:0000313" key="2">
    <source>
        <dbReference type="Proteomes" id="UP000738517"/>
    </source>
</evidence>
<comment type="caution">
    <text evidence="1">The sequence shown here is derived from an EMBL/GenBank/DDBJ whole genome shotgun (WGS) entry which is preliminary data.</text>
</comment>